<dbReference type="PANTHER" id="PTHR36035:SF1">
    <property type="entry name" value="PROTEIN DISULFIDE-ISOMERASE SCO2"/>
    <property type="match status" value="1"/>
</dbReference>
<keyword evidence="2" id="KW-1185">Reference proteome</keyword>
<proteinExistence type="predicted"/>
<evidence type="ECO:0000313" key="2">
    <source>
        <dbReference type="Proteomes" id="UP000825935"/>
    </source>
</evidence>
<evidence type="ECO:0000313" key="1">
    <source>
        <dbReference type="EMBL" id="KAH7301946.1"/>
    </source>
</evidence>
<name>A0A8T2RZN2_CERRI</name>
<reference evidence="1 2" key="1">
    <citation type="submission" date="2021-08" db="EMBL/GenBank/DDBJ databases">
        <title>WGS assembly of Ceratopteris richardii.</title>
        <authorList>
            <person name="Marchant D.B."/>
            <person name="Chen G."/>
            <person name="Jenkins J."/>
            <person name="Shu S."/>
            <person name="Leebens-Mack J."/>
            <person name="Grimwood J."/>
            <person name="Schmutz J."/>
            <person name="Soltis P."/>
            <person name="Soltis D."/>
            <person name="Chen Z.-H."/>
        </authorList>
    </citation>
    <scope>NUCLEOTIDE SEQUENCE [LARGE SCALE GENOMIC DNA]</scope>
    <source>
        <strain evidence="1">Whitten #5841</strain>
        <tissue evidence="1">Leaf</tissue>
    </source>
</reference>
<dbReference type="PANTHER" id="PTHR36035">
    <property type="entry name" value="PROTEIN DISULFIDE-ISOMERASE SCO2"/>
    <property type="match status" value="1"/>
</dbReference>
<evidence type="ECO:0008006" key="3">
    <source>
        <dbReference type="Google" id="ProtNLM"/>
    </source>
</evidence>
<dbReference type="Proteomes" id="UP000825935">
    <property type="component" value="Chromosome 23"/>
</dbReference>
<organism evidence="1 2">
    <name type="scientific">Ceratopteris richardii</name>
    <name type="common">Triangle waterfern</name>
    <dbReference type="NCBI Taxonomy" id="49495"/>
    <lineage>
        <taxon>Eukaryota</taxon>
        <taxon>Viridiplantae</taxon>
        <taxon>Streptophyta</taxon>
        <taxon>Embryophyta</taxon>
        <taxon>Tracheophyta</taxon>
        <taxon>Polypodiopsida</taxon>
        <taxon>Polypodiidae</taxon>
        <taxon>Polypodiales</taxon>
        <taxon>Pteridineae</taxon>
        <taxon>Pteridaceae</taxon>
        <taxon>Parkerioideae</taxon>
        <taxon>Ceratopteris</taxon>
    </lineage>
</organism>
<dbReference type="OrthoDB" id="2018364at2759"/>
<gene>
    <name evidence="1" type="ORF">KP509_23G049400</name>
</gene>
<sequence length="215" mass="24401">MHCSFASTATSDCFSIHRILSLSRVKSIHLPSSTGRQSTFVERDPLVDRDSNSIEPPNNSWNESIWGSPRNCKWHKEDESALSAFEPLPLPMTYPGSAPSLKDVMNMKNCDPEIKDCRDVIYQWTGECSRCQGTGKVIFYKEKDREVVCECINCIGLGKRLMVRLWMGLEVNDVVMRGSCLKPGFRSYCPPLISLYESLLHGTFDNYFFFSSSCL</sequence>
<dbReference type="AlphaFoldDB" id="A0A8T2RZN2"/>
<accession>A0A8T2RZN2</accession>
<dbReference type="InterPro" id="IPR037477">
    <property type="entry name" value="SCO2"/>
</dbReference>
<dbReference type="EMBL" id="CM035428">
    <property type="protein sequence ID" value="KAH7301946.1"/>
    <property type="molecule type" value="Genomic_DNA"/>
</dbReference>
<comment type="caution">
    <text evidence="1">The sequence shown here is derived from an EMBL/GenBank/DDBJ whole genome shotgun (WGS) entry which is preliminary data.</text>
</comment>
<protein>
    <recommendedName>
        <fullName evidence="3">Protein disulfide-isomerase SCO2</fullName>
    </recommendedName>
</protein>